<accession>A0ABR0N688</accession>
<dbReference type="Proteomes" id="UP001358586">
    <property type="component" value="Chromosome 11"/>
</dbReference>
<keyword evidence="2" id="KW-1185">Reference proteome</keyword>
<gene>
    <name evidence="1" type="ORF">PVK06_040705</name>
</gene>
<organism evidence="1 2">
    <name type="scientific">Gossypium arboreum</name>
    <name type="common">Tree cotton</name>
    <name type="synonym">Gossypium nanking</name>
    <dbReference type="NCBI Taxonomy" id="29729"/>
    <lineage>
        <taxon>Eukaryota</taxon>
        <taxon>Viridiplantae</taxon>
        <taxon>Streptophyta</taxon>
        <taxon>Embryophyta</taxon>
        <taxon>Tracheophyta</taxon>
        <taxon>Spermatophyta</taxon>
        <taxon>Magnoliopsida</taxon>
        <taxon>eudicotyledons</taxon>
        <taxon>Gunneridae</taxon>
        <taxon>Pentapetalae</taxon>
        <taxon>rosids</taxon>
        <taxon>malvids</taxon>
        <taxon>Malvales</taxon>
        <taxon>Malvaceae</taxon>
        <taxon>Malvoideae</taxon>
        <taxon>Gossypium</taxon>
    </lineage>
</organism>
<reference evidence="1 2" key="1">
    <citation type="submission" date="2023-03" db="EMBL/GenBank/DDBJ databases">
        <title>WGS of Gossypium arboreum.</title>
        <authorList>
            <person name="Yu D."/>
        </authorList>
    </citation>
    <scope>NUCLEOTIDE SEQUENCE [LARGE SCALE GENOMIC DNA]</scope>
    <source>
        <tissue evidence="1">Leaf</tissue>
    </source>
</reference>
<comment type="caution">
    <text evidence="1">The sequence shown here is derived from an EMBL/GenBank/DDBJ whole genome shotgun (WGS) entry which is preliminary data.</text>
</comment>
<proteinExistence type="predicted"/>
<name>A0ABR0N688_GOSAR</name>
<sequence length="77" mass="8577">MTGTLFVADFVLRASHTGSNSGVGRATKKATLLGSSVFSDAMLKAEEFEFQETDIMTKMMDEIPSITFLEWAYKFIE</sequence>
<evidence type="ECO:0000313" key="1">
    <source>
        <dbReference type="EMBL" id="KAK5786078.1"/>
    </source>
</evidence>
<dbReference type="EMBL" id="JARKNE010000011">
    <property type="protein sequence ID" value="KAK5786078.1"/>
    <property type="molecule type" value="Genomic_DNA"/>
</dbReference>
<protein>
    <submittedName>
        <fullName evidence="1">Uncharacterized protein</fullName>
    </submittedName>
</protein>
<evidence type="ECO:0000313" key="2">
    <source>
        <dbReference type="Proteomes" id="UP001358586"/>
    </source>
</evidence>